<comment type="caution">
    <text evidence="3">The sequence shown here is derived from an EMBL/GenBank/DDBJ whole genome shotgun (WGS) entry which is preliminary data.</text>
</comment>
<feature type="region of interest" description="Disordered" evidence="2">
    <location>
        <begin position="1"/>
        <end position="54"/>
    </location>
</feature>
<organism evidence="3 4">
    <name type="scientific">Heterostelium pallidum (strain ATCC 26659 / Pp 5 / PN500)</name>
    <name type="common">Cellular slime mold</name>
    <name type="synonym">Polysphondylium pallidum</name>
    <dbReference type="NCBI Taxonomy" id="670386"/>
    <lineage>
        <taxon>Eukaryota</taxon>
        <taxon>Amoebozoa</taxon>
        <taxon>Evosea</taxon>
        <taxon>Eumycetozoa</taxon>
        <taxon>Dictyostelia</taxon>
        <taxon>Acytosteliales</taxon>
        <taxon>Acytosteliaceae</taxon>
        <taxon>Heterostelium</taxon>
    </lineage>
</organism>
<feature type="coiled-coil region" evidence="1">
    <location>
        <begin position="127"/>
        <end position="182"/>
    </location>
</feature>
<evidence type="ECO:0000313" key="4">
    <source>
        <dbReference type="Proteomes" id="UP000001396"/>
    </source>
</evidence>
<dbReference type="STRING" id="670386.D3BFA9"/>
<feature type="coiled-coil region" evidence="1">
    <location>
        <begin position="216"/>
        <end position="359"/>
    </location>
</feature>
<protein>
    <submittedName>
        <fullName evidence="3">Uncharacterized protein</fullName>
    </submittedName>
</protein>
<keyword evidence="1" id="KW-0175">Coiled coil</keyword>
<dbReference type="RefSeq" id="XP_020431944.1">
    <property type="nucleotide sequence ID" value="XM_020577496.1"/>
</dbReference>
<dbReference type="InParanoid" id="D3BFA9"/>
<keyword evidence="4" id="KW-1185">Reference proteome</keyword>
<dbReference type="Proteomes" id="UP000001396">
    <property type="component" value="Unassembled WGS sequence"/>
</dbReference>
<dbReference type="EMBL" id="ADBJ01000031">
    <property type="protein sequence ID" value="EFA79823.1"/>
    <property type="molecule type" value="Genomic_DNA"/>
</dbReference>
<dbReference type="AlphaFoldDB" id="D3BFA9"/>
<dbReference type="GeneID" id="31362124"/>
<proteinExistence type="predicted"/>
<reference evidence="3 4" key="1">
    <citation type="journal article" date="2011" name="Genome Res.">
        <title>Phylogeny-wide analysis of social amoeba genomes highlights ancient origins for complex intercellular communication.</title>
        <authorList>
            <person name="Heidel A.J."/>
            <person name="Lawal H.M."/>
            <person name="Felder M."/>
            <person name="Schilde C."/>
            <person name="Helps N.R."/>
            <person name="Tunggal B."/>
            <person name="Rivero F."/>
            <person name="John U."/>
            <person name="Schleicher M."/>
            <person name="Eichinger L."/>
            <person name="Platzer M."/>
            <person name="Noegel A.A."/>
            <person name="Schaap P."/>
            <person name="Gloeckner G."/>
        </authorList>
    </citation>
    <scope>NUCLEOTIDE SEQUENCE [LARGE SCALE GENOMIC DNA]</scope>
    <source>
        <strain evidence="4">ATCC 26659 / Pp 5 / PN500</strain>
    </source>
</reference>
<evidence type="ECO:0000313" key="3">
    <source>
        <dbReference type="EMBL" id="EFA79823.1"/>
    </source>
</evidence>
<sequence length="491" mass="57930">MEDLTEKLEKNKELLDSATSDVEKLTEENSRLAEEVNTQKEELAQQRQEMERQKVELEKQSMTIGHLTSNLEEKTKEITSLDRNRQEVEYLKETLLKENQSIREMIAQGASGLNDRLAEKDEYHNKIHALDLKVMEQNNQIEDLNRLAVQDKEKIGSLTAEISELTTEISELKSNLELEKQKRDEDHDRYSAEKETMYNKHVQEQVEKEEAAEMVVSDLKAMVDKANSDRDVMESELNNFAKRLSDQSEKITDYERQVAEQQKEMESIIHTRDNLIRELEELQGKQQLDGASRESEEKLVRELNDLKLRYEEEKNKLQKNSSDERQTFESRRWEIVAELEQEKNKSRKVQEELLEERRRLGVVSKTVEKFLNETNINESNITLESFYAMLEAAKKELLDGFHHKRKYYDDEDLLAQLHMEREARRLAESQVEHFAVLLEKKRMELNALRPPSQAQSQQVFSCAIPKWLISSSRFFLENKKMFTNHIQFKMN</sequence>
<evidence type="ECO:0000256" key="2">
    <source>
        <dbReference type="SAM" id="MobiDB-lite"/>
    </source>
</evidence>
<dbReference type="OMA" id="NQSIREM"/>
<name>D3BFA9_HETP5</name>
<evidence type="ECO:0000256" key="1">
    <source>
        <dbReference type="SAM" id="Coils"/>
    </source>
</evidence>
<gene>
    <name evidence="3" type="ORF">PPL_06642</name>
</gene>
<accession>D3BFA9</accession>